<dbReference type="Pfam" id="PF22752">
    <property type="entry name" value="DUF488-N3i"/>
    <property type="match status" value="1"/>
</dbReference>
<protein>
    <recommendedName>
        <fullName evidence="3">DUF488 domain-containing protein</fullName>
    </recommendedName>
</protein>
<evidence type="ECO:0000313" key="2">
    <source>
        <dbReference type="Proteomes" id="UP000217276"/>
    </source>
</evidence>
<dbReference type="RefSeq" id="WP_095913678.1">
    <property type="nucleotide sequence ID" value="NZ_CP022384.1"/>
</dbReference>
<sequence>MTIILKRVYDPQTDTDGFRVLADRLWPRGIKKEALALDLWAKEIAPSTALRQRYHQDGDFEAFKKDYTEELAHNEAFTSFCRELKKHKKITLLTASKVIDKSALPVLMQAIISYCPTDQTV</sequence>
<dbReference type="Proteomes" id="UP000217276">
    <property type="component" value="Chromosome"/>
</dbReference>
<dbReference type="PANTHER" id="PTHR36849">
    <property type="entry name" value="CYTOPLASMIC PROTEIN-RELATED"/>
    <property type="match status" value="1"/>
</dbReference>
<dbReference type="EMBL" id="CP022384">
    <property type="protein sequence ID" value="ATA81700.1"/>
    <property type="molecule type" value="Genomic_DNA"/>
</dbReference>
<organism evidence="1 2">
    <name type="scientific">Capnocytophaga leadbetteri</name>
    <dbReference type="NCBI Taxonomy" id="327575"/>
    <lineage>
        <taxon>Bacteria</taxon>
        <taxon>Pseudomonadati</taxon>
        <taxon>Bacteroidota</taxon>
        <taxon>Flavobacteriia</taxon>
        <taxon>Flavobacteriales</taxon>
        <taxon>Flavobacteriaceae</taxon>
        <taxon>Capnocytophaga</taxon>
    </lineage>
</organism>
<gene>
    <name evidence="1" type="ORF">CGC53_04720</name>
</gene>
<dbReference type="AlphaFoldDB" id="A0A250F9A1"/>
<reference evidence="2" key="1">
    <citation type="submission" date="2017-06" db="EMBL/GenBank/DDBJ databases">
        <title>Capnocytophaga spp. assemblies.</title>
        <authorList>
            <person name="Gulvik C.A."/>
        </authorList>
    </citation>
    <scope>NUCLEOTIDE SEQUENCE [LARGE SCALE GENOMIC DNA]</scope>
    <source>
        <strain evidence="2">H6253</strain>
    </source>
</reference>
<keyword evidence="2" id="KW-1185">Reference proteome</keyword>
<evidence type="ECO:0000313" key="1">
    <source>
        <dbReference type="EMBL" id="ATA81700.1"/>
    </source>
</evidence>
<accession>A0A250F9A1</accession>
<dbReference type="PANTHER" id="PTHR36849:SF1">
    <property type="entry name" value="CYTOPLASMIC PROTEIN"/>
    <property type="match status" value="1"/>
</dbReference>
<name>A0A250F9A1_9FLAO</name>
<dbReference type="KEGG" id="clk:CGC53_04720"/>
<proteinExistence type="predicted"/>
<evidence type="ECO:0008006" key="3">
    <source>
        <dbReference type="Google" id="ProtNLM"/>
    </source>
</evidence>
<dbReference type="InterPro" id="IPR052552">
    <property type="entry name" value="YeaO-like"/>
</dbReference>